<name>A0A078ADG2_STYLE</name>
<reference evidence="1 2" key="1">
    <citation type="submission" date="2014-06" db="EMBL/GenBank/DDBJ databases">
        <authorList>
            <person name="Swart Estienne"/>
        </authorList>
    </citation>
    <scope>NUCLEOTIDE SEQUENCE [LARGE SCALE GENOMIC DNA]</scope>
    <source>
        <strain evidence="1 2">130c</strain>
    </source>
</reference>
<dbReference type="InParanoid" id="A0A078ADG2"/>
<dbReference type="Proteomes" id="UP000039865">
    <property type="component" value="Unassembled WGS sequence"/>
</dbReference>
<sequence length="161" mass="17852">MFHQSIATSIRERVQLEHSTQDLVSRLSSVLGSIVNPNGNNGVLGMRVAQSDISVQSLNSYETFLAYAKINKAINEFCDVLDCETLERDSFKDLVKILYYEQAEKGLAAKYLASLADLKDYSDKVVLPQLANTPVTQIPSVKKQLRSVIGQAVLDLETESK</sequence>
<accession>A0A078ADG2</accession>
<keyword evidence="2" id="KW-1185">Reference proteome</keyword>
<proteinExistence type="predicted"/>
<dbReference type="AlphaFoldDB" id="A0A078ADG2"/>
<gene>
    <name evidence="1" type="primary">Contig9362.g10011</name>
    <name evidence="1" type="ORF">STYLEM_7873</name>
</gene>
<organism evidence="1 2">
    <name type="scientific">Stylonychia lemnae</name>
    <name type="common">Ciliate</name>
    <dbReference type="NCBI Taxonomy" id="5949"/>
    <lineage>
        <taxon>Eukaryota</taxon>
        <taxon>Sar</taxon>
        <taxon>Alveolata</taxon>
        <taxon>Ciliophora</taxon>
        <taxon>Intramacronucleata</taxon>
        <taxon>Spirotrichea</taxon>
        <taxon>Stichotrichia</taxon>
        <taxon>Sporadotrichida</taxon>
        <taxon>Oxytrichidae</taxon>
        <taxon>Stylonychinae</taxon>
        <taxon>Stylonychia</taxon>
    </lineage>
</organism>
<dbReference type="EMBL" id="CCKQ01007510">
    <property type="protein sequence ID" value="CDW78888.1"/>
    <property type="molecule type" value="Genomic_DNA"/>
</dbReference>
<evidence type="ECO:0000313" key="1">
    <source>
        <dbReference type="EMBL" id="CDW78888.1"/>
    </source>
</evidence>
<evidence type="ECO:0000313" key="2">
    <source>
        <dbReference type="Proteomes" id="UP000039865"/>
    </source>
</evidence>
<protein>
    <submittedName>
        <fullName evidence="1">Uncharacterized protein</fullName>
    </submittedName>
</protein>